<organism evidence="1 2">
    <name type="scientific">Streptomyces mesophilus</name>
    <dbReference type="NCBI Taxonomy" id="1775132"/>
    <lineage>
        <taxon>Bacteria</taxon>
        <taxon>Bacillati</taxon>
        <taxon>Actinomycetota</taxon>
        <taxon>Actinomycetes</taxon>
        <taxon>Kitasatosporales</taxon>
        <taxon>Streptomycetaceae</taxon>
        <taxon>Streptomyces</taxon>
    </lineage>
</organism>
<dbReference type="RefSeq" id="WP_165332684.1">
    <property type="nucleotide sequence ID" value="NZ_JAAKZW010000058.1"/>
</dbReference>
<proteinExistence type="predicted"/>
<dbReference type="EMBL" id="JAAKZW010000058">
    <property type="protein sequence ID" value="NGO77216.1"/>
    <property type="molecule type" value="Genomic_DNA"/>
</dbReference>
<keyword evidence="2" id="KW-1185">Reference proteome</keyword>
<accession>A0A6G4XI22</accession>
<evidence type="ECO:0008006" key="3">
    <source>
        <dbReference type="Google" id="ProtNLM"/>
    </source>
</evidence>
<dbReference type="AlphaFoldDB" id="A0A6G4XI22"/>
<name>A0A6G4XI22_9ACTN</name>
<evidence type="ECO:0000313" key="2">
    <source>
        <dbReference type="Proteomes" id="UP000481109"/>
    </source>
</evidence>
<sequence length="350" mass="38767">MRLPILSNLATRRRLSKNYDKVFGPLIPDEEILFDGSFDDTALDKARGAALIGQWEPAVDLLEQSKHDAALRQQRLCVLSGTAATDSSIWLELWQAVHPDAGDALLVEAYGRIWYAWDIRGGNSNHLTDGARLHAFTELVSRSEPDLRQAAKVDPLDAAPWAGLLLVATGAGRPLVWTEEVLAEVNVRVPGHYWAHSQMLQYLCAKWHGSHQHMFDFANAAAKNAAPGDPLRMLPVQAWFEYALSDDVEDNEVITWTRPEAMAAVDHALKGGGPRTHPKAAADRGLLAYALYQQSRYAEALREFRIIGNRASTDWWDRMPSDNDAITDFLETRDVVASVVAARGLPVLSA</sequence>
<reference evidence="1 2" key="1">
    <citation type="submission" date="2020-02" db="EMBL/GenBank/DDBJ databases">
        <title>Whole-genome analyses of novel actinobacteria.</title>
        <authorList>
            <person name="Sahin N."/>
            <person name="Tokatli A."/>
        </authorList>
    </citation>
    <scope>NUCLEOTIDE SEQUENCE [LARGE SCALE GENOMIC DNA]</scope>
    <source>
        <strain evidence="1 2">YC504</strain>
    </source>
</reference>
<dbReference type="Proteomes" id="UP000481109">
    <property type="component" value="Unassembled WGS sequence"/>
</dbReference>
<comment type="caution">
    <text evidence="1">The sequence shown here is derived from an EMBL/GenBank/DDBJ whole genome shotgun (WGS) entry which is preliminary data.</text>
</comment>
<evidence type="ECO:0000313" key="1">
    <source>
        <dbReference type="EMBL" id="NGO77216.1"/>
    </source>
</evidence>
<protein>
    <recommendedName>
        <fullName evidence="3">DUF4034 domain-containing protein</fullName>
    </recommendedName>
</protein>
<gene>
    <name evidence="1" type="ORF">G6045_16335</name>
</gene>